<dbReference type="GO" id="GO:0006260">
    <property type="term" value="P:DNA replication"/>
    <property type="evidence" value="ECO:0007669"/>
    <property type="project" value="UniProtKB-KW"/>
</dbReference>
<evidence type="ECO:0000313" key="14">
    <source>
        <dbReference type="EMBL" id="VAW78692.1"/>
    </source>
</evidence>
<dbReference type="GO" id="GO:0003911">
    <property type="term" value="F:DNA ligase (NAD+) activity"/>
    <property type="evidence" value="ECO:0007669"/>
    <property type="project" value="UniProtKB-EC"/>
</dbReference>
<organism evidence="14">
    <name type="scientific">hydrothermal vent metagenome</name>
    <dbReference type="NCBI Taxonomy" id="652676"/>
    <lineage>
        <taxon>unclassified sequences</taxon>
        <taxon>metagenomes</taxon>
        <taxon>ecological metagenomes</taxon>
    </lineage>
</organism>
<keyword evidence="5" id="KW-0235">DNA replication</keyword>
<dbReference type="AlphaFoldDB" id="A0A3B0YTS9"/>
<dbReference type="NCBIfam" id="NF005932">
    <property type="entry name" value="PRK07956.1"/>
    <property type="match status" value="1"/>
</dbReference>
<proteinExistence type="inferred from homology"/>
<evidence type="ECO:0000256" key="3">
    <source>
        <dbReference type="ARBA" id="ARBA00012722"/>
    </source>
</evidence>
<dbReference type="InterPro" id="IPR010994">
    <property type="entry name" value="RuvA_2-like"/>
</dbReference>
<keyword evidence="6" id="KW-0479">Metal-binding</keyword>
<dbReference type="HAMAP" id="MF_01588">
    <property type="entry name" value="DNA_ligase_A"/>
    <property type="match status" value="1"/>
</dbReference>
<dbReference type="InterPro" id="IPR001357">
    <property type="entry name" value="BRCT_dom"/>
</dbReference>
<dbReference type="Pfam" id="PF03119">
    <property type="entry name" value="DNA_ligase_ZBD"/>
    <property type="match status" value="1"/>
</dbReference>
<evidence type="ECO:0000256" key="11">
    <source>
        <dbReference type="ARBA" id="ARBA00023204"/>
    </source>
</evidence>
<accession>A0A3B0YTS9</accession>
<dbReference type="Gene3D" id="3.30.470.30">
    <property type="entry name" value="DNA ligase/mRNA capping enzyme"/>
    <property type="match status" value="1"/>
</dbReference>
<name>A0A3B0YTS9_9ZZZZ</name>
<keyword evidence="7" id="KW-0227">DNA damage</keyword>
<evidence type="ECO:0000256" key="6">
    <source>
        <dbReference type="ARBA" id="ARBA00022723"/>
    </source>
</evidence>
<evidence type="ECO:0000256" key="8">
    <source>
        <dbReference type="ARBA" id="ARBA00022833"/>
    </source>
</evidence>
<dbReference type="GO" id="GO:0005829">
    <property type="term" value="C:cytosol"/>
    <property type="evidence" value="ECO:0007669"/>
    <property type="project" value="TreeGrafter"/>
</dbReference>
<dbReference type="Pfam" id="PF12826">
    <property type="entry name" value="HHH_2"/>
    <property type="match status" value="1"/>
</dbReference>
<dbReference type="SUPFAM" id="SSF50249">
    <property type="entry name" value="Nucleic acid-binding proteins"/>
    <property type="match status" value="1"/>
</dbReference>
<dbReference type="EMBL" id="UOFK01000162">
    <property type="protein sequence ID" value="VAW78692.1"/>
    <property type="molecule type" value="Genomic_DNA"/>
</dbReference>
<dbReference type="FunFam" id="1.10.150.20:FF:000006">
    <property type="entry name" value="DNA ligase"/>
    <property type="match status" value="1"/>
</dbReference>
<keyword evidence="8" id="KW-0862">Zinc</keyword>
<dbReference type="SUPFAM" id="SSF47781">
    <property type="entry name" value="RuvA domain 2-like"/>
    <property type="match status" value="1"/>
</dbReference>
<comment type="function">
    <text evidence="2">DNA ligase that catalyzes the formation of phosphodiester linkages between 5'-phosphoryl and 3'-hydroxyl groups in double-stranded DNA using NAD as a coenzyme and as the energy source for the reaction. It is essential for DNA replication and repair of damaged DNA.</text>
</comment>
<dbReference type="InterPro" id="IPR012340">
    <property type="entry name" value="NA-bd_OB-fold"/>
</dbReference>
<dbReference type="Pfam" id="PF00533">
    <property type="entry name" value="BRCT"/>
    <property type="match status" value="1"/>
</dbReference>
<feature type="domain" description="BRCT" evidence="13">
    <location>
        <begin position="390"/>
        <end position="473"/>
    </location>
</feature>
<dbReference type="Gene3D" id="2.40.50.140">
    <property type="entry name" value="Nucleic acid-binding proteins"/>
    <property type="match status" value="1"/>
</dbReference>
<dbReference type="Pfam" id="PF01653">
    <property type="entry name" value="DNA_ligase_aden"/>
    <property type="match status" value="1"/>
</dbReference>
<gene>
    <name evidence="14" type="ORF">MNBD_GAMMA13-1656</name>
</gene>
<dbReference type="SMART" id="SM00292">
    <property type="entry name" value="BRCT"/>
    <property type="match status" value="1"/>
</dbReference>
<dbReference type="InterPro" id="IPR003583">
    <property type="entry name" value="Hlx-hairpin-Hlx_DNA-bd_motif"/>
</dbReference>
<dbReference type="PANTHER" id="PTHR23389">
    <property type="entry name" value="CHROMOSOME TRANSMISSION FIDELITY FACTOR 18"/>
    <property type="match status" value="1"/>
</dbReference>
<dbReference type="CDD" id="cd17748">
    <property type="entry name" value="BRCT_DNA_ligase_like"/>
    <property type="match status" value="1"/>
</dbReference>
<dbReference type="InterPro" id="IPR033136">
    <property type="entry name" value="DNA_ligase_CS"/>
</dbReference>
<reference evidence="14" key="1">
    <citation type="submission" date="2018-06" db="EMBL/GenBank/DDBJ databases">
        <authorList>
            <person name="Zhirakovskaya E."/>
        </authorList>
    </citation>
    <scope>NUCLEOTIDE SEQUENCE</scope>
</reference>
<keyword evidence="10" id="KW-0520">NAD</keyword>
<protein>
    <recommendedName>
        <fullName evidence="3">DNA ligase (NAD(+))</fullName>
        <ecNumber evidence="3">6.5.1.2</ecNumber>
    </recommendedName>
</protein>
<dbReference type="Gene3D" id="3.40.50.10190">
    <property type="entry name" value="BRCT domain"/>
    <property type="match status" value="1"/>
</dbReference>
<dbReference type="SMART" id="SM00532">
    <property type="entry name" value="LIGANc"/>
    <property type="match status" value="1"/>
</dbReference>
<dbReference type="PROSITE" id="PS01056">
    <property type="entry name" value="DNA_LIGASE_N2"/>
    <property type="match status" value="1"/>
</dbReference>
<dbReference type="NCBIfam" id="TIGR00575">
    <property type="entry name" value="dnlj"/>
    <property type="match status" value="1"/>
</dbReference>
<dbReference type="FunFam" id="2.40.50.140:FF:000012">
    <property type="entry name" value="DNA ligase"/>
    <property type="match status" value="1"/>
</dbReference>
<keyword evidence="9" id="KW-0460">Magnesium</keyword>
<evidence type="ECO:0000259" key="13">
    <source>
        <dbReference type="PROSITE" id="PS50172"/>
    </source>
</evidence>
<evidence type="ECO:0000256" key="5">
    <source>
        <dbReference type="ARBA" id="ARBA00022705"/>
    </source>
</evidence>
<dbReference type="FunFam" id="6.20.10.30:FF:000001">
    <property type="entry name" value="DNA ligase"/>
    <property type="match status" value="1"/>
</dbReference>
<evidence type="ECO:0000256" key="7">
    <source>
        <dbReference type="ARBA" id="ARBA00022763"/>
    </source>
</evidence>
<dbReference type="GO" id="GO:0003677">
    <property type="term" value="F:DNA binding"/>
    <property type="evidence" value="ECO:0007669"/>
    <property type="project" value="InterPro"/>
</dbReference>
<dbReference type="GO" id="GO:0046872">
    <property type="term" value="F:metal ion binding"/>
    <property type="evidence" value="ECO:0007669"/>
    <property type="project" value="UniProtKB-KW"/>
</dbReference>
<dbReference type="Pfam" id="PF03120">
    <property type="entry name" value="OB_DNA_ligase"/>
    <property type="match status" value="1"/>
</dbReference>
<evidence type="ECO:0000256" key="10">
    <source>
        <dbReference type="ARBA" id="ARBA00023027"/>
    </source>
</evidence>
<dbReference type="SMART" id="SM00278">
    <property type="entry name" value="HhH1"/>
    <property type="match status" value="4"/>
</dbReference>
<dbReference type="SUPFAM" id="SSF56091">
    <property type="entry name" value="DNA ligase/mRNA capping enzyme, catalytic domain"/>
    <property type="match status" value="1"/>
</dbReference>
<sequence length="473" mass="51904">TAQRPLEMYCYGIGLVENGELPDRHSAILERLRDWGLRVYKGIATVRGLDGCIRYYNKMEKARDTLPFDIDGVVFKVDSLDEQQRLGFVARAPRWAIARKFPAQEELTRVIDIDVQVGRTGAITPVARLEPVFVGGVTVTNATLHNEDEIRRKDVHIGDWVIVRRAGDVIPEVVSVVKERRPKEAKPFVMPKQCPVCGSDIERVEGEAIARCTGGLYCEAQRKEAIKHFASRRAMDIEGLGDKLVEQLVDEKLIDDVADLYRVDVETLAGLERMGEKSAENLIVALEASKQTTLERFLFALGIREVGEVTARALAKAFGASDTKDLSDRKRVQADIDRLAAASEEELEAIPDIGPVVAGHIVQFFKQAHNRDVIEKLLDAGITWPLQDVPTAQPLQGKTYVLTGTLSTLTRNDAKARLQALGAKVAGSVSAKTTAVIAGEKAGSKLAKAEKLGVPVLSEDDLIQLLEQGEQGA</sequence>
<dbReference type="GO" id="GO:0006281">
    <property type="term" value="P:DNA repair"/>
    <property type="evidence" value="ECO:0007669"/>
    <property type="project" value="UniProtKB-KW"/>
</dbReference>
<dbReference type="Gene3D" id="1.10.150.20">
    <property type="entry name" value="5' to 3' exonuclease, C-terminal subdomain"/>
    <property type="match status" value="2"/>
</dbReference>
<comment type="cofactor">
    <cofactor evidence="1">
        <name>Mg(2+)</name>
        <dbReference type="ChEBI" id="CHEBI:18420"/>
    </cofactor>
</comment>
<evidence type="ECO:0000256" key="9">
    <source>
        <dbReference type="ARBA" id="ARBA00022842"/>
    </source>
</evidence>
<dbReference type="InterPro" id="IPR004149">
    <property type="entry name" value="Znf_DNAligase_C4"/>
</dbReference>
<dbReference type="Pfam" id="PF14520">
    <property type="entry name" value="HHH_5"/>
    <property type="match status" value="1"/>
</dbReference>
<dbReference type="InterPro" id="IPR041663">
    <property type="entry name" value="DisA/LigA_HHH"/>
</dbReference>
<dbReference type="InterPro" id="IPR013840">
    <property type="entry name" value="DNAligase_N"/>
</dbReference>
<feature type="non-terminal residue" evidence="14">
    <location>
        <position position="1"/>
    </location>
</feature>
<dbReference type="SUPFAM" id="SSF52113">
    <property type="entry name" value="BRCT domain"/>
    <property type="match status" value="1"/>
</dbReference>
<dbReference type="FunFam" id="1.10.150.20:FF:000007">
    <property type="entry name" value="DNA ligase"/>
    <property type="match status" value="1"/>
</dbReference>
<keyword evidence="11" id="KW-0234">DNA repair</keyword>
<dbReference type="PROSITE" id="PS50172">
    <property type="entry name" value="BRCT"/>
    <property type="match status" value="1"/>
</dbReference>
<comment type="catalytic activity">
    <reaction evidence="12">
        <text>NAD(+) + (deoxyribonucleotide)n-3'-hydroxyl + 5'-phospho-(deoxyribonucleotide)m = (deoxyribonucleotide)n+m + AMP + beta-nicotinamide D-nucleotide.</text>
        <dbReference type="EC" id="6.5.1.2"/>
    </reaction>
</comment>
<dbReference type="InterPro" id="IPR001679">
    <property type="entry name" value="DNA_ligase"/>
</dbReference>
<evidence type="ECO:0000256" key="1">
    <source>
        <dbReference type="ARBA" id="ARBA00001946"/>
    </source>
</evidence>
<keyword evidence="4 14" id="KW-0436">Ligase</keyword>
<dbReference type="InterPro" id="IPR036420">
    <property type="entry name" value="BRCT_dom_sf"/>
</dbReference>
<dbReference type="EC" id="6.5.1.2" evidence="3"/>
<dbReference type="Gene3D" id="6.20.10.30">
    <property type="match status" value="1"/>
</dbReference>
<evidence type="ECO:0000256" key="12">
    <source>
        <dbReference type="ARBA" id="ARBA00034005"/>
    </source>
</evidence>
<dbReference type="InterPro" id="IPR013839">
    <property type="entry name" value="DNAligase_adenylation"/>
</dbReference>
<dbReference type="PANTHER" id="PTHR23389:SF9">
    <property type="entry name" value="DNA LIGASE"/>
    <property type="match status" value="1"/>
</dbReference>
<evidence type="ECO:0000256" key="4">
    <source>
        <dbReference type="ARBA" id="ARBA00022598"/>
    </source>
</evidence>
<evidence type="ECO:0000256" key="2">
    <source>
        <dbReference type="ARBA" id="ARBA00004067"/>
    </source>
</evidence>
<dbReference type="InterPro" id="IPR004150">
    <property type="entry name" value="NAD_DNA_ligase_OB"/>
</dbReference>